<protein>
    <submittedName>
        <fullName evidence="2">Uncharacterized protein</fullName>
    </submittedName>
</protein>
<gene>
    <name evidence="2" type="ORF">D6C83_04593</name>
</gene>
<comment type="caution">
    <text evidence="2">The sequence shown here is derived from an EMBL/GenBank/DDBJ whole genome shotgun (WGS) entry which is preliminary data.</text>
</comment>
<dbReference type="AlphaFoldDB" id="A0A4T0CTI1"/>
<organism evidence="2 3">
    <name type="scientific">Aureobasidium pullulans</name>
    <name type="common">Black yeast</name>
    <name type="synonym">Pullularia pullulans</name>
    <dbReference type="NCBI Taxonomy" id="5580"/>
    <lineage>
        <taxon>Eukaryota</taxon>
        <taxon>Fungi</taxon>
        <taxon>Dikarya</taxon>
        <taxon>Ascomycota</taxon>
        <taxon>Pezizomycotina</taxon>
        <taxon>Dothideomycetes</taxon>
        <taxon>Dothideomycetidae</taxon>
        <taxon>Dothideales</taxon>
        <taxon>Saccotheciaceae</taxon>
        <taxon>Aureobasidium</taxon>
    </lineage>
</organism>
<feature type="region of interest" description="Disordered" evidence="1">
    <location>
        <begin position="313"/>
        <end position="395"/>
    </location>
</feature>
<evidence type="ECO:0000256" key="1">
    <source>
        <dbReference type="SAM" id="MobiDB-lite"/>
    </source>
</evidence>
<evidence type="ECO:0000313" key="3">
    <source>
        <dbReference type="Proteomes" id="UP000304947"/>
    </source>
</evidence>
<proteinExistence type="predicted"/>
<reference evidence="2 3" key="1">
    <citation type="submission" date="2018-10" db="EMBL/GenBank/DDBJ databases">
        <title>Fifty Aureobasidium pullulans genomes reveal a recombining polyextremotolerant generalist.</title>
        <authorList>
            <person name="Gostincar C."/>
            <person name="Turk M."/>
            <person name="Zajc J."/>
            <person name="Gunde-Cimerman N."/>
        </authorList>
    </citation>
    <scope>NUCLEOTIDE SEQUENCE [LARGE SCALE GENOMIC DNA]</scope>
    <source>
        <strain evidence="2 3">EXF-3380</strain>
    </source>
</reference>
<name>A0A4T0CTI1_AURPU</name>
<feature type="non-terminal residue" evidence="2">
    <location>
        <position position="1"/>
    </location>
</feature>
<feature type="region of interest" description="Disordered" evidence="1">
    <location>
        <begin position="112"/>
        <end position="151"/>
    </location>
</feature>
<feature type="compositionally biased region" description="Basic and acidic residues" evidence="1">
    <location>
        <begin position="362"/>
        <end position="375"/>
    </location>
</feature>
<feature type="compositionally biased region" description="Polar residues" evidence="1">
    <location>
        <begin position="112"/>
        <end position="149"/>
    </location>
</feature>
<evidence type="ECO:0000313" key="2">
    <source>
        <dbReference type="EMBL" id="TIA51578.1"/>
    </source>
</evidence>
<feature type="compositionally biased region" description="Polar residues" evidence="1">
    <location>
        <begin position="335"/>
        <end position="350"/>
    </location>
</feature>
<dbReference type="Proteomes" id="UP000304947">
    <property type="component" value="Unassembled WGS sequence"/>
</dbReference>
<dbReference type="EMBL" id="QZBU01001334">
    <property type="protein sequence ID" value="TIA51578.1"/>
    <property type="molecule type" value="Genomic_DNA"/>
</dbReference>
<accession>A0A4T0CTI1</accession>
<feature type="region of interest" description="Disordered" evidence="1">
    <location>
        <begin position="39"/>
        <end position="95"/>
    </location>
</feature>
<feature type="compositionally biased region" description="Polar residues" evidence="1">
    <location>
        <begin position="376"/>
        <end position="387"/>
    </location>
</feature>
<sequence>INPLLSPNILVPELRGFQAIKPQAPKLKLRSSHALALHLPDSSSESPKVPRSHAPTLPRILPRSQAPTLPGSIPKLRGSQALKPRGPKLLSSRSHTLSSFQAQALHLPGSQSLKLSSPATKLSSSQAPTLPSSEVLRSQPPTFSSSEAPNQHHPFSSCALAPCFSTTTLPKSIIHRHSIITADADEITTPAEAKHTLVKLVQELHRVLSALRGMDAPVHDFTLDAMQETIGDRVVKDLKNFTASYNRQIAKRDELTFLINALTSTQIAVLQTQLDAATNALTAEQDRHIATIQASQVKDQLLLRERTALGPVGRSNSTSGLLVTDALTRPRVTEDSVTNHQTDHATTTQDPAVERTAQGDPRAGDKRPQDSRDSRLSSPEQSRSASRTIFDHATTDNDAVTASGYVSPNDPSLRKGYSAHMLSCMFQSSKTSLKDEINMESKFEWPGNVRPAMHAAWSFEMNMRACARRESG</sequence>